<keyword evidence="10" id="KW-1185">Reference proteome</keyword>
<dbReference type="GO" id="GO:0005886">
    <property type="term" value="C:plasma membrane"/>
    <property type="evidence" value="ECO:0007669"/>
    <property type="project" value="UniProtKB-SubCell"/>
</dbReference>
<keyword evidence="3" id="KW-1003">Cell membrane</keyword>
<comment type="caution">
    <text evidence="9">The sequence shown here is derived from an EMBL/GenBank/DDBJ whole genome shotgun (WGS) entry which is preliminary data.</text>
</comment>
<evidence type="ECO:0000256" key="8">
    <source>
        <dbReference type="SAM" id="Phobius"/>
    </source>
</evidence>
<dbReference type="Gene3D" id="3.30.420.270">
    <property type="match status" value="1"/>
</dbReference>
<gene>
    <name evidence="9" type="ORF">H206_03406</name>
</gene>
<name>A0A3S3U3J2_9BACT</name>
<dbReference type="InterPro" id="IPR003400">
    <property type="entry name" value="ExbD"/>
</dbReference>
<evidence type="ECO:0000256" key="1">
    <source>
        <dbReference type="ARBA" id="ARBA00004162"/>
    </source>
</evidence>
<keyword evidence="7" id="KW-0813">Transport</keyword>
<keyword evidence="5 8" id="KW-1133">Transmembrane helix</keyword>
<evidence type="ECO:0000256" key="5">
    <source>
        <dbReference type="ARBA" id="ARBA00022989"/>
    </source>
</evidence>
<comment type="similarity">
    <text evidence="2 7">Belongs to the ExbD/TolR family.</text>
</comment>
<sequence length="142" mass="15874">MKLRNRTIAPPRVEMLPLIDIVFLLLVFFIYAMLSMAVHHGQQVDLPESSTAGLETTEAISITIQAKDGGLKIFVNEEQVKLPQLEELLERKKTGSQNKEPDVQIFADKSVSYQGLFQVLDRVRQAGLTHISLQAEAETTTP</sequence>
<organism evidence="9 10">
    <name type="scientific">Candidatus Electrothrix aarhusensis</name>
    <dbReference type="NCBI Taxonomy" id="1859131"/>
    <lineage>
        <taxon>Bacteria</taxon>
        <taxon>Pseudomonadati</taxon>
        <taxon>Thermodesulfobacteriota</taxon>
        <taxon>Desulfobulbia</taxon>
        <taxon>Desulfobulbales</taxon>
        <taxon>Desulfobulbaceae</taxon>
        <taxon>Candidatus Electrothrix</taxon>
    </lineage>
</organism>
<evidence type="ECO:0000256" key="7">
    <source>
        <dbReference type="RuleBase" id="RU003879"/>
    </source>
</evidence>
<dbReference type="GO" id="GO:0015031">
    <property type="term" value="P:protein transport"/>
    <property type="evidence" value="ECO:0007669"/>
    <property type="project" value="UniProtKB-KW"/>
</dbReference>
<reference evidence="9 10" key="1">
    <citation type="submission" date="2017-01" db="EMBL/GenBank/DDBJ databases">
        <title>The cable genome- insights into the physiology and evolution of filamentous bacteria capable of sulfide oxidation via long distance electron transfer.</title>
        <authorList>
            <person name="Schreiber L."/>
            <person name="Bjerg J.T."/>
            <person name="Boggild A."/>
            <person name="Van De Vossenberg J."/>
            <person name="Meysman F."/>
            <person name="Nielsen L.P."/>
            <person name="Schramm A."/>
            <person name="Kjeldsen K.U."/>
        </authorList>
    </citation>
    <scope>NUCLEOTIDE SEQUENCE [LARGE SCALE GENOMIC DNA]</scope>
    <source>
        <strain evidence="9">MCF</strain>
    </source>
</reference>
<dbReference type="AlphaFoldDB" id="A0A3S3U3J2"/>
<dbReference type="Proteomes" id="UP000287853">
    <property type="component" value="Unassembled WGS sequence"/>
</dbReference>
<evidence type="ECO:0000256" key="2">
    <source>
        <dbReference type="ARBA" id="ARBA00005811"/>
    </source>
</evidence>
<feature type="transmembrane region" description="Helical" evidence="8">
    <location>
        <begin position="21"/>
        <end position="41"/>
    </location>
</feature>
<dbReference type="Pfam" id="PF02472">
    <property type="entry name" value="ExbD"/>
    <property type="match status" value="1"/>
</dbReference>
<proteinExistence type="inferred from homology"/>
<keyword evidence="4 7" id="KW-0812">Transmembrane</keyword>
<evidence type="ECO:0000313" key="10">
    <source>
        <dbReference type="Proteomes" id="UP000287853"/>
    </source>
</evidence>
<evidence type="ECO:0000256" key="6">
    <source>
        <dbReference type="ARBA" id="ARBA00023136"/>
    </source>
</evidence>
<comment type="subcellular location">
    <subcellularLocation>
        <location evidence="1">Cell membrane</location>
        <topology evidence="1">Single-pass membrane protein</topology>
    </subcellularLocation>
    <subcellularLocation>
        <location evidence="7">Cell membrane</location>
        <topology evidence="7">Single-pass type II membrane protein</topology>
    </subcellularLocation>
</comment>
<dbReference type="EMBL" id="MTKO01000139">
    <property type="protein sequence ID" value="RWX42886.1"/>
    <property type="molecule type" value="Genomic_DNA"/>
</dbReference>
<evidence type="ECO:0000256" key="4">
    <source>
        <dbReference type="ARBA" id="ARBA00022692"/>
    </source>
</evidence>
<keyword evidence="7" id="KW-0653">Protein transport</keyword>
<dbReference type="PANTHER" id="PTHR30558">
    <property type="entry name" value="EXBD MEMBRANE COMPONENT OF PMF-DRIVEN MACROMOLECULE IMPORT SYSTEM"/>
    <property type="match status" value="1"/>
</dbReference>
<dbReference type="GO" id="GO:0022857">
    <property type="term" value="F:transmembrane transporter activity"/>
    <property type="evidence" value="ECO:0007669"/>
    <property type="project" value="InterPro"/>
</dbReference>
<protein>
    <submittedName>
        <fullName evidence="9">Biopolymer transport protein ExbD</fullName>
    </submittedName>
</protein>
<accession>A0A3S3U3J2</accession>
<evidence type="ECO:0000256" key="3">
    <source>
        <dbReference type="ARBA" id="ARBA00022475"/>
    </source>
</evidence>
<keyword evidence="6 8" id="KW-0472">Membrane</keyword>
<evidence type="ECO:0000313" key="9">
    <source>
        <dbReference type="EMBL" id="RWX42886.1"/>
    </source>
</evidence>